<keyword evidence="2" id="KW-1185">Reference proteome</keyword>
<sequence length="572" mass="61854">MRAARALTPLVAPLARLLRGPATYDVGTLHAKPPCAFNTDSIAAQSASLQASARIQHLLANGRVRAAMHHVETMLTSKDTQHEHVQHVLFSTVQTLGKMIRSPQHPTPESLRDTPLHPALALASMYDTCSDTHTLWPSAASASMVASMARCLPADALIPVLDAICNDLLARPRANNTSLLCAMIAAYGRARCPGRGELFLQRYVGTGPTCEALAPKNAPFFSRSRALFARCDTRSPIDIPLHDTWSASTAIWNALIRARTTAGDMAAAALWLERYRFVAHLPDTLCDLHALTRPVQSASPYLTLMHAFSSGAGIRDFFLQSGAEAQTALRRTALAMDAPFKTAAIHGLLKAVRDDGIIPGVAMLNFLASFEAGRQRLESAARLVTEAFAIPGKGAVRYRVHRTTYMPLFALHAAVAAQQSAPLLAPIMTSPLPPSALAQELQSARQVLCACIAYVRRADSSSAAKWWRKECGTALLNQAMDALLAAHDYPAALHALALYDEWGVQPDAWMHALLWRHLGAHTNPQHALEQRVVAQANYLQNVSTPVPAWAEALRACKAQDTVLAAAAIHVQD</sequence>
<gene>
    <name evidence="1" type="ORF">MVES_002419</name>
</gene>
<evidence type="ECO:0000313" key="1">
    <source>
        <dbReference type="EMBL" id="PKI83487.1"/>
    </source>
</evidence>
<name>A0A2N1JAC1_9BASI</name>
<organism evidence="1 2">
    <name type="scientific">Malassezia vespertilionis</name>
    <dbReference type="NCBI Taxonomy" id="2020962"/>
    <lineage>
        <taxon>Eukaryota</taxon>
        <taxon>Fungi</taxon>
        <taxon>Dikarya</taxon>
        <taxon>Basidiomycota</taxon>
        <taxon>Ustilaginomycotina</taxon>
        <taxon>Malasseziomycetes</taxon>
        <taxon>Malasseziales</taxon>
        <taxon>Malasseziaceae</taxon>
        <taxon>Malassezia</taxon>
    </lineage>
</organism>
<dbReference type="EMBL" id="KZ454991">
    <property type="protein sequence ID" value="PKI83487.1"/>
    <property type="molecule type" value="Genomic_DNA"/>
</dbReference>
<accession>A0A2N1JAC1</accession>
<evidence type="ECO:0000313" key="2">
    <source>
        <dbReference type="Proteomes" id="UP000232875"/>
    </source>
</evidence>
<dbReference type="AlphaFoldDB" id="A0A2N1JAC1"/>
<dbReference type="Proteomes" id="UP000232875">
    <property type="component" value="Unassembled WGS sequence"/>
</dbReference>
<reference evidence="1 2" key="1">
    <citation type="submission" date="2017-10" db="EMBL/GenBank/DDBJ databases">
        <title>A novel species of cold-tolerant Malassezia isolated from bats.</title>
        <authorList>
            <person name="Lorch J.M."/>
            <person name="Palmer J.M."/>
            <person name="Vanderwolf K.J."/>
            <person name="Schmidt K.Z."/>
            <person name="Verant M.L."/>
            <person name="Weller T.J."/>
            <person name="Blehert D.S."/>
        </authorList>
    </citation>
    <scope>NUCLEOTIDE SEQUENCE [LARGE SCALE GENOMIC DNA]</scope>
    <source>
        <strain evidence="1 2">NWHC:44797-103</strain>
    </source>
</reference>
<dbReference type="OrthoDB" id="19908at2759"/>
<protein>
    <submittedName>
        <fullName evidence="1">Uncharacterized protein</fullName>
    </submittedName>
</protein>
<proteinExistence type="predicted"/>